<gene>
    <name evidence="2" type="ORF">RT717_13215</name>
</gene>
<protein>
    <submittedName>
        <fullName evidence="2">PIG-L family deacetylase</fullName>
    </submittedName>
</protein>
<dbReference type="PANTHER" id="PTHR12993:SF11">
    <property type="entry name" value="N-ACETYLGLUCOSAMINYL-PHOSPHATIDYLINOSITOL DE-N-ACETYLASE"/>
    <property type="match status" value="1"/>
</dbReference>
<dbReference type="InterPro" id="IPR003737">
    <property type="entry name" value="GlcNAc_PI_deacetylase-related"/>
</dbReference>
<name>A0ABZ0IX03_9BACT</name>
<feature type="signal peptide" evidence="1">
    <location>
        <begin position="1"/>
        <end position="27"/>
    </location>
</feature>
<dbReference type="Proteomes" id="UP001302349">
    <property type="component" value="Chromosome"/>
</dbReference>
<proteinExistence type="predicted"/>
<dbReference type="SUPFAM" id="SSF52317">
    <property type="entry name" value="Class I glutamine amidotransferase-like"/>
    <property type="match status" value="1"/>
</dbReference>
<evidence type="ECO:0000256" key="1">
    <source>
        <dbReference type="SAM" id="SignalP"/>
    </source>
</evidence>
<dbReference type="PANTHER" id="PTHR12993">
    <property type="entry name" value="N-ACETYLGLUCOSAMINYL-PHOSPHATIDYLINOSITOL DE-N-ACETYLASE-RELATED"/>
    <property type="match status" value="1"/>
</dbReference>
<reference evidence="2 3" key="1">
    <citation type="journal article" date="2023" name="Microbiol. Resour. Announc.">
        <title>Complete Genome Sequence of Imperialibacter roseus strain P4T.</title>
        <authorList>
            <person name="Tizabi D.R."/>
            <person name="Bachvaroff T."/>
            <person name="Hill R.T."/>
        </authorList>
    </citation>
    <scope>NUCLEOTIDE SEQUENCE [LARGE SCALE GENOMIC DNA]</scope>
    <source>
        <strain evidence="2 3">P4T</strain>
    </source>
</reference>
<dbReference type="Gene3D" id="3.40.50.10320">
    <property type="entry name" value="LmbE-like"/>
    <property type="match status" value="1"/>
</dbReference>
<evidence type="ECO:0000313" key="2">
    <source>
        <dbReference type="EMBL" id="WOK09600.1"/>
    </source>
</evidence>
<accession>A0ABZ0IX03</accession>
<evidence type="ECO:0000313" key="3">
    <source>
        <dbReference type="Proteomes" id="UP001302349"/>
    </source>
</evidence>
<dbReference type="SUPFAM" id="SSF102588">
    <property type="entry name" value="LmbE-like"/>
    <property type="match status" value="1"/>
</dbReference>
<dbReference type="RefSeq" id="WP_317492214.1">
    <property type="nucleotide sequence ID" value="NZ_CP136051.1"/>
</dbReference>
<dbReference type="InterPro" id="IPR024078">
    <property type="entry name" value="LmbE-like_dom_sf"/>
</dbReference>
<dbReference type="InterPro" id="IPR029062">
    <property type="entry name" value="Class_I_gatase-like"/>
</dbReference>
<keyword evidence="1" id="KW-0732">Signal</keyword>
<feature type="chain" id="PRO_5047510548" evidence="1">
    <location>
        <begin position="28"/>
        <end position="832"/>
    </location>
</feature>
<organism evidence="2 3">
    <name type="scientific">Imperialibacter roseus</name>
    <dbReference type="NCBI Taxonomy" id="1324217"/>
    <lineage>
        <taxon>Bacteria</taxon>
        <taxon>Pseudomonadati</taxon>
        <taxon>Bacteroidota</taxon>
        <taxon>Cytophagia</taxon>
        <taxon>Cytophagales</taxon>
        <taxon>Flammeovirgaceae</taxon>
        <taxon>Imperialibacter</taxon>
    </lineage>
</organism>
<sequence>MRLKKRFFTQPIVLFFVATLLSVSLQAQKPARYNGAELKQMLKKLNVLGSVMYIAAHPDDENTQMIAYMANERLYQTAYMACTRGDGGQNLIGPEIRELLGLIRTQELLAARRTDGGQQFFSRANDFGYSKNPEETFQIWDREKVLSDMIWNIRKFRPDVLITRFPPDGQSHGHHTASAILAVEAFKAAADPKRFPEQLKYVTTWQPKRILWNTSRWFYANPGEYDSKDWIGVDVGAYSTLLGKSYTELSAESRSMHKSQGFGATGSRGTNVEYLQHLGGEAAKEDVMEGVETTWRRVKGGDKVAFHTENAFINFDPENPTLILPDLMQAYQALNGISDVYWREVKQEEIRTLIKGITGLFLEAKANDYAVTPGDSIKVNFEVINRSPATLTLKALVVNALNDRISLDQKLENNQGFQLEKSFVIPASMAYSQPYWLQKEGTIGMYAVDDQLMRGLPENPPAVMVNYVVAVDGLELDLEMPLIFKRNDRVDGEVYRPFVVTPPVFADINEKVYVFADSEPRMVQVTVKSGKANIEGSVALSLPKGWESKPASQPFNLAVKGASQVFEFSVTPPKKQGTGTVTAVATVGGKIYSKGLIEINYAHIPVQTLFPESSAQVVRIDLEKKGQLVGYLMGPGDEIPASLRQIGYTVDELTVEDVASKDLQKYDAIILGVRAFNTMDQLKYENEKLFKYTENGGTVIVQYLTSGGMVTDKIAPYPIKIGRDRVTVEEAPVRFLDEKSEVLSYPNKITEKDFEGWVQERGLYFASEWDDHFKPVLSSNDPGEEPLSGGLLVAQYGKGYYVYTGYSWFRELPAGVPGAYRLFTNLISLGKK</sequence>
<keyword evidence="3" id="KW-1185">Reference proteome</keyword>
<dbReference type="EMBL" id="CP136051">
    <property type="protein sequence ID" value="WOK09600.1"/>
    <property type="molecule type" value="Genomic_DNA"/>
</dbReference>
<dbReference type="Pfam" id="PF02585">
    <property type="entry name" value="PIG-L"/>
    <property type="match status" value="1"/>
</dbReference>